<dbReference type="InterPro" id="IPR049874">
    <property type="entry name" value="ROK_cs"/>
</dbReference>
<sequence>MSTSVGHLALGLDIGGSSVKTALLRIDGSAPPETVNTDLFHLDQSREPGLVVGELARITTQLRTQYGPIASVGVGIPGMFDEAAGTPTLLPNFPISWKGFPFRQEVEGNLGQKIALVNDAKAFSLAESVVGSAAGLETVVCVVLGTGVGGGVVHRGKVWKGLGSAGELGHLTVELDGPPCGCGNNGCVESFASSAAISTAGGQESVQAVFAAAATGDTRAQVAIDRAIKALGAGLANVFITLAPDTFVIGGGVAGAGKQLIAPLEAEIRRRIRVAPGTDIHVVPASLGRHAGAIGAALMGAGTQL</sequence>
<dbReference type="InterPro" id="IPR000600">
    <property type="entry name" value="ROK"/>
</dbReference>
<dbReference type="PROSITE" id="PS01125">
    <property type="entry name" value="ROK"/>
    <property type="match status" value="1"/>
</dbReference>
<dbReference type="AlphaFoldDB" id="A0AB39YQW7"/>
<dbReference type="SUPFAM" id="SSF53067">
    <property type="entry name" value="Actin-like ATPase domain"/>
    <property type="match status" value="1"/>
</dbReference>
<reference evidence="2" key="1">
    <citation type="submission" date="2024-07" db="EMBL/GenBank/DDBJ databases">
        <authorList>
            <person name="Li J."/>
            <person name="Wei H."/>
            <person name="Ma J."/>
        </authorList>
    </citation>
    <scope>NUCLEOTIDE SEQUENCE</scope>
    <source>
        <strain evidence="2">AMU7</strain>
    </source>
</reference>
<evidence type="ECO:0000256" key="1">
    <source>
        <dbReference type="ARBA" id="ARBA00006479"/>
    </source>
</evidence>
<protein>
    <submittedName>
        <fullName evidence="2">ROK family protein</fullName>
    </submittedName>
</protein>
<dbReference type="Gene3D" id="3.30.420.40">
    <property type="match status" value="2"/>
</dbReference>
<dbReference type="Pfam" id="PF00480">
    <property type="entry name" value="ROK"/>
    <property type="match status" value="1"/>
</dbReference>
<proteinExistence type="inferred from homology"/>
<dbReference type="PANTHER" id="PTHR18964">
    <property type="entry name" value="ROK (REPRESSOR, ORF, KINASE) FAMILY"/>
    <property type="match status" value="1"/>
</dbReference>
<comment type="similarity">
    <text evidence="1">Belongs to the ROK (NagC/XylR) family.</text>
</comment>
<name>A0AB39YQW7_9MICC</name>
<dbReference type="EMBL" id="CP165735">
    <property type="protein sequence ID" value="XDV71301.1"/>
    <property type="molecule type" value="Genomic_DNA"/>
</dbReference>
<gene>
    <name evidence="2" type="ORF">ABQM86_20460</name>
</gene>
<dbReference type="RefSeq" id="WP_369745437.1">
    <property type="nucleotide sequence ID" value="NZ_CP165735.1"/>
</dbReference>
<evidence type="ECO:0000313" key="2">
    <source>
        <dbReference type="EMBL" id="XDV71301.1"/>
    </source>
</evidence>
<dbReference type="InterPro" id="IPR043129">
    <property type="entry name" value="ATPase_NBD"/>
</dbReference>
<accession>A0AB39YQW7</accession>
<dbReference type="PANTHER" id="PTHR18964:SF149">
    <property type="entry name" value="BIFUNCTIONAL UDP-N-ACETYLGLUCOSAMINE 2-EPIMERASE_N-ACETYLMANNOSAMINE KINASE"/>
    <property type="match status" value="1"/>
</dbReference>
<organism evidence="2">
    <name type="scientific">Paenarthrobacter sp. AMU7</name>
    <dbReference type="NCBI Taxonomy" id="3162492"/>
    <lineage>
        <taxon>Bacteria</taxon>
        <taxon>Bacillati</taxon>
        <taxon>Actinomycetota</taxon>
        <taxon>Actinomycetes</taxon>
        <taxon>Micrococcales</taxon>
        <taxon>Micrococcaceae</taxon>
        <taxon>Paenarthrobacter</taxon>
    </lineage>
</organism>